<dbReference type="Proteomes" id="UP000288388">
    <property type="component" value="Unassembled WGS sequence"/>
</dbReference>
<name>A0A2N8PU26_ENTAV</name>
<dbReference type="AlphaFoldDB" id="A0A2N8PU26"/>
<evidence type="ECO:0000313" key="4">
    <source>
        <dbReference type="EMBL" id="RVU92644.1"/>
    </source>
</evidence>
<sequence length="318" mass="35751">MNRDWQKLKKSANGVPTNDSLLPYVLEAIKDGGEFHKKTIIKRVVEFLQIPEDLLEENYPDTPHKDSILIDRFGWALSSLYISGLVQRPRRGVYRITESGLAMLDKHGDKFTKKMLEELPAFKEYKKELDIRNERIGNKISIPEAEEKEIQVESIINNQNNEVAIELLNKVRQVEPSFFEKLVVDLLVAMGYSGKNGDAKVTTQSNDGGIDGIINQDPLGTSTVYIQAKRYKDGNTVGRPAIQSFYGALAGVNADRGVFITTSSFAKGAQEFAKSQGIVLIDGIKLTDLMMQYGVGIEVAKVYKQFRIDSDYFEEDMI</sequence>
<dbReference type="GO" id="GO:0003677">
    <property type="term" value="F:DNA binding"/>
    <property type="evidence" value="ECO:0007669"/>
    <property type="project" value="InterPro"/>
</dbReference>
<dbReference type="PANTHER" id="PTHR30015">
    <property type="entry name" value="MRR RESTRICTION SYSTEM PROTEIN"/>
    <property type="match status" value="1"/>
</dbReference>
<evidence type="ECO:0000256" key="1">
    <source>
        <dbReference type="ARBA" id="ARBA00022801"/>
    </source>
</evidence>
<dbReference type="InterPro" id="IPR025745">
    <property type="entry name" value="Mrr-like_N_dom"/>
</dbReference>
<dbReference type="InterPro" id="IPR007560">
    <property type="entry name" value="Restrct_endonuc_IV_Mrr"/>
</dbReference>
<dbReference type="SUPFAM" id="SSF52980">
    <property type="entry name" value="Restriction endonuclease-like"/>
    <property type="match status" value="1"/>
</dbReference>
<dbReference type="GO" id="GO:0009307">
    <property type="term" value="P:DNA restriction-modification system"/>
    <property type="evidence" value="ECO:0007669"/>
    <property type="project" value="InterPro"/>
</dbReference>
<evidence type="ECO:0000313" key="5">
    <source>
        <dbReference type="Proteomes" id="UP000288388"/>
    </source>
</evidence>
<dbReference type="PANTHER" id="PTHR30015:SF7">
    <property type="entry name" value="TYPE IV METHYL-DIRECTED RESTRICTION ENZYME ECOKMRR"/>
    <property type="match status" value="1"/>
</dbReference>
<comment type="caution">
    <text evidence="4">The sequence shown here is derived from an EMBL/GenBank/DDBJ whole genome shotgun (WGS) entry which is preliminary data.</text>
</comment>
<feature type="domain" description="Restriction endonuclease type IV Mrr" evidence="2">
    <location>
        <begin position="172"/>
        <end position="290"/>
    </location>
</feature>
<keyword evidence="1" id="KW-0378">Hydrolase</keyword>
<dbReference type="EMBL" id="RYZS01000002">
    <property type="protein sequence ID" value="RVU92644.1"/>
    <property type="molecule type" value="Genomic_DNA"/>
</dbReference>
<organism evidence="4 5">
    <name type="scientific">Enterococcus avium</name>
    <name type="common">Streptococcus avium</name>
    <dbReference type="NCBI Taxonomy" id="33945"/>
    <lineage>
        <taxon>Bacteria</taxon>
        <taxon>Bacillati</taxon>
        <taxon>Bacillota</taxon>
        <taxon>Bacilli</taxon>
        <taxon>Lactobacillales</taxon>
        <taxon>Enterococcaceae</taxon>
        <taxon>Enterococcus</taxon>
    </lineage>
</organism>
<dbReference type="Gene3D" id="3.40.1350.10">
    <property type="match status" value="1"/>
</dbReference>
<dbReference type="Pfam" id="PF14338">
    <property type="entry name" value="Mrr_N"/>
    <property type="match status" value="1"/>
</dbReference>
<proteinExistence type="predicted"/>
<dbReference type="RefSeq" id="WP_102873232.1">
    <property type="nucleotide sequence ID" value="NZ_JBPFKW010000301.1"/>
</dbReference>
<dbReference type="GO" id="GO:0015666">
    <property type="term" value="F:restriction endodeoxyribonuclease activity"/>
    <property type="evidence" value="ECO:0007669"/>
    <property type="project" value="TreeGrafter"/>
</dbReference>
<feature type="domain" description="Restriction system protein Mrr-like N-terminal" evidence="3">
    <location>
        <begin position="20"/>
        <end position="105"/>
    </location>
</feature>
<accession>A0A2N8PU26</accession>
<dbReference type="InterPro" id="IPR011856">
    <property type="entry name" value="tRNA_endonuc-like_dom_sf"/>
</dbReference>
<dbReference type="REBASE" id="628843">
    <property type="entry name" value="Eav180MrrP"/>
</dbReference>
<keyword evidence="4" id="KW-0540">Nuclease</keyword>
<gene>
    <name evidence="4" type="ORF">EK398_19325</name>
</gene>
<evidence type="ECO:0000259" key="3">
    <source>
        <dbReference type="Pfam" id="PF14338"/>
    </source>
</evidence>
<dbReference type="Pfam" id="PF04471">
    <property type="entry name" value="Mrr_cat"/>
    <property type="match status" value="1"/>
</dbReference>
<dbReference type="InterPro" id="IPR052906">
    <property type="entry name" value="Type_IV_Methyl-Rstrct_Enzyme"/>
</dbReference>
<keyword evidence="4" id="KW-0255">Endonuclease</keyword>
<protein>
    <submittedName>
        <fullName evidence="4">Restriction endonuclease</fullName>
    </submittedName>
</protein>
<reference evidence="4 5" key="1">
    <citation type="submission" date="2018-12" db="EMBL/GenBank/DDBJ databases">
        <title>A novel vanA-carrying plasmid in a clinical isolate of Enterococcus avium.</title>
        <authorList>
            <person name="Bernasconi O.J."/>
            <person name="Luzzaro F."/>
            <person name="Endimiani A."/>
        </authorList>
    </citation>
    <scope>NUCLEOTIDE SEQUENCE [LARGE SCALE GENOMIC DNA]</scope>
    <source>
        <strain evidence="4 5">LC0559/18</strain>
    </source>
</reference>
<evidence type="ECO:0000259" key="2">
    <source>
        <dbReference type="Pfam" id="PF04471"/>
    </source>
</evidence>
<dbReference type="InterPro" id="IPR011335">
    <property type="entry name" value="Restrct_endonuc-II-like"/>
</dbReference>